<gene>
    <name evidence="2" type="ORF">L2749_12095</name>
</gene>
<dbReference type="InterPro" id="IPR050229">
    <property type="entry name" value="GlpE_sulfurtransferase"/>
</dbReference>
<dbReference type="SMART" id="SM00450">
    <property type="entry name" value="RHOD"/>
    <property type="match status" value="1"/>
</dbReference>
<dbReference type="Pfam" id="PF00581">
    <property type="entry name" value="Rhodanese"/>
    <property type="match status" value="1"/>
</dbReference>
<proteinExistence type="predicted"/>
<dbReference type="AlphaFoldDB" id="A0A9X1Z9A1"/>
<dbReference type="EMBL" id="JAKILJ010000025">
    <property type="protein sequence ID" value="MCL1105992.1"/>
    <property type="molecule type" value="Genomic_DNA"/>
</dbReference>
<dbReference type="InterPro" id="IPR001763">
    <property type="entry name" value="Rhodanese-like_dom"/>
</dbReference>
<dbReference type="PANTHER" id="PTHR43031">
    <property type="entry name" value="FAD-DEPENDENT OXIDOREDUCTASE"/>
    <property type="match status" value="1"/>
</dbReference>
<comment type="caution">
    <text evidence="2">The sequence shown here is derived from an EMBL/GenBank/DDBJ whole genome shotgun (WGS) entry which is preliminary data.</text>
</comment>
<dbReference type="PANTHER" id="PTHR43031:SF1">
    <property type="entry name" value="PYRIDINE NUCLEOTIDE-DISULPHIDE OXIDOREDUCTASE"/>
    <property type="match status" value="1"/>
</dbReference>
<accession>A0A9X1Z9A1</accession>
<dbReference type="Proteomes" id="UP001139408">
    <property type="component" value="Unassembled WGS sequence"/>
</dbReference>
<dbReference type="CDD" id="cd00158">
    <property type="entry name" value="RHOD"/>
    <property type="match status" value="1"/>
</dbReference>
<organism evidence="2 3">
    <name type="scientific">Shewanella algicola</name>
    <dbReference type="NCBI Taxonomy" id="640633"/>
    <lineage>
        <taxon>Bacteria</taxon>
        <taxon>Pseudomonadati</taxon>
        <taxon>Pseudomonadota</taxon>
        <taxon>Gammaproteobacteria</taxon>
        <taxon>Alteromonadales</taxon>
        <taxon>Shewanellaceae</taxon>
        <taxon>Shewanella</taxon>
    </lineage>
</organism>
<dbReference type="PROSITE" id="PS50206">
    <property type="entry name" value="RHODANESE_3"/>
    <property type="match status" value="1"/>
</dbReference>
<name>A0A9X1Z9A1_9GAMM</name>
<dbReference type="RefSeq" id="WP_188925183.1">
    <property type="nucleotide sequence ID" value="NZ_BMQI01000020.1"/>
</dbReference>
<dbReference type="InterPro" id="IPR036873">
    <property type="entry name" value="Rhodanese-like_dom_sf"/>
</dbReference>
<feature type="domain" description="Rhodanese" evidence="1">
    <location>
        <begin position="29"/>
        <end position="120"/>
    </location>
</feature>
<keyword evidence="3" id="KW-1185">Reference proteome</keyword>
<evidence type="ECO:0000259" key="1">
    <source>
        <dbReference type="PROSITE" id="PS50206"/>
    </source>
</evidence>
<dbReference type="Gene3D" id="3.40.250.10">
    <property type="entry name" value="Rhodanese-like domain"/>
    <property type="match status" value="1"/>
</dbReference>
<evidence type="ECO:0000313" key="2">
    <source>
        <dbReference type="EMBL" id="MCL1105992.1"/>
    </source>
</evidence>
<sequence>MSFLSRLSQWLPFGHVPEMDAKTVFQHLENNNIQIVDVRTTLEWDKSHIKGAINLPITHFSADSVEKLRLNADQKVIVICLSAHRSIPAVRKLKQYGIKDVYQLKGGMLSWWKAKLPTLSTQEK</sequence>
<protein>
    <submittedName>
        <fullName evidence="2">Rhodanese-like domain-containing protein</fullName>
    </submittedName>
</protein>
<evidence type="ECO:0000313" key="3">
    <source>
        <dbReference type="Proteomes" id="UP001139408"/>
    </source>
</evidence>
<reference evidence="2" key="1">
    <citation type="submission" date="2022-01" db="EMBL/GenBank/DDBJ databases">
        <title>Whole genome-based taxonomy of the Shewanellaceae.</title>
        <authorList>
            <person name="Martin-Rodriguez A.J."/>
        </authorList>
    </citation>
    <scope>NUCLEOTIDE SEQUENCE</scope>
    <source>
        <strain evidence="2">DSM 23803</strain>
    </source>
</reference>
<dbReference type="SUPFAM" id="SSF52821">
    <property type="entry name" value="Rhodanese/Cell cycle control phosphatase"/>
    <property type="match status" value="1"/>
</dbReference>